<keyword evidence="3 6" id="KW-1133">Transmembrane helix</keyword>
<evidence type="ECO:0000313" key="8">
    <source>
        <dbReference type="EMBL" id="KAI6653488.1"/>
    </source>
</evidence>
<feature type="transmembrane region" description="Helical" evidence="6">
    <location>
        <begin position="419"/>
        <end position="439"/>
    </location>
</feature>
<dbReference type="PANTHER" id="PTHR22950">
    <property type="entry name" value="AMINO ACID TRANSPORTER"/>
    <property type="match status" value="1"/>
</dbReference>
<feature type="transmembrane region" description="Helical" evidence="6">
    <location>
        <begin position="160"/>
        <end position="182"/>
    </location>
</feature>
<gene>
    <name evidence="8" type="ORF">LOD99_3384</name>
</gene>
<dbReference type="GO" id="GO:0015179">
    <property type="term" value="F:L-amino acid transmembrane transporter activity"/>
    <property type="evidence" value="ECO:0007669"/>
    <property type="project" value="TreeGrafter"/>
</dbReference>
<feature type="transmembrane region" description="Helical" evidence="6">
    <location>
        <begin position="202"/>
        <end position="219"/>
    </location>
</feature>
<dbReference type="GO" id="GO:0005774">
    <property type="term" value="C:vacuolar membrane"/>
    <property type="evidence" value="ECO:0007669"/>
    <property type="project" value="TreeGrafter"/>
</dbReference>
<keyword evidence="9" id="KW-1185">Reference proteome</keyword>
<evidence type="ECO:0000256" key="4">
    <source>
        <dbReference type="ARBA" id="ARBA00023136"/>
    </source>
</evidence>
<evidence type="ECO:0000313" key="9">
    <source>
        <dbReference type="Proteomes" id="UP001165289"/>
    </source>
</evidence>
<feature type="transmembrane region" description="Helical" evidence="6">
    <location>
        <begin position="231"/>
        <end position="249"/>
    </location>
</feature>
<evidence type="ECO:0000259" key="7">
    <source>
        <dbReference type="Pfam" id="PF01490"/>
    </source>
</evidence>
<feature type="region of interest" description="Disordered" evidence="5">
    <location>
        <begin position="1"/>
        <end position="21"/>
    </location>
</feature>
<feature type="transmembrane region" description="Helical" evidence="6">
    <location>
        <begin position="346"/>
        <end position="369"/>
    </location>
</feature>
<feature type="transmembrane region" description="Helical" evidence="6">
    <location>
        <begin position="269"/>
        <end position="288"/>
    </location>
</feature>
<feature type="domain" description="Amino acid transporter transmembrane" evidence="7">
    <location>
        <begin position="68"/>
        <end position="477"/>
    </location>
</feature>
<dbReference type="PANTHER" id="PTHR22950:SF349">
    <property type="entry name" value="AMINO ACID TRANSPORTER TRANSMEMBRANE DOMAIN-CONTAINING PROTEIN"/>
    <property type="match status" value="1"/>
</dbReference>
<feature type="transmembrane region" description="Helical" evidence="6">
    <location>
        <begin position="96"/>
        <end position="120"/>
    </location>
</feature>
<dbReference type="AlphaFoldDB" id="A0AAV7JX02"/>
<accession>A0AAV7JX02</accession>
<evidence type="ECO:0000256" key="6">
    <source>
        <dbReference type="SAM" id="Phobius"/>
    </source>
</evidence>
<comment type="caution">
    <text evidence="8">The sequence shown here is derived from an EMBL/GenBank/DDBJ whole genome shotgun (WGS) entry which is preliminary data.</text>
</comment>
<dbReference type="EMBL" id="JAKMXF010000266">
    <property type="protein sequence ID" value="KAI6653488.1"/>
    <property type="molecule type" value="Genomic_DNA"/>
</dbReference>
<proteinExistence type="predicted"/>
<feature type="compositionally biased region" description="Polar residues" evidence="5">
    <location>
        <begin position="1"/>
        <end position="11"/>
    </location>
</feature>
<evidence type="ECO:0000256" key="1">
    <source>
        <dbReference type="ARBA" id="ARBA00004141"/>
    </source>
</evidence>
<evidence type="ECO:0000256" key="3">
    <source>
        <dbReference type="ARBA" id="ARBA00022989"/>
    </source>
</evidence>
<keyword evidence="4 6" id="KW-0472">Membrane</keyword>
<reference evidence="8 9" key="1">
    <citation type="journal article" date="2023" name="BMC Biol.">
        <title>The compact genome of the sponge Oopsacas minuta (Hexactinellida) is lacking key metazoan core genes.</title>
        <authorList>
            <person name="Santini S."/>
            <person name="Schenkelaars Q."/>
            <person name="Jourda C."/>
            <person name="Duchesne M."/>
            <person name="Belahbib H."/>
            <person name="Rocher C."/>
            <person name="Selva M."/>
            <person name="Riesgo A."/>
            <person name="Vervoort M."/>
            <person name="Leys S.P."/>
            <person name="Kodjabachian L."/>
            <person name="Le Bivic A."/>
            <person name="Borchiellini C."/>
            <person name="Claverie J.M."/>
            <person name="Renard E."/>
        </authorList>
    </citation>
    <scope>NUCLEOTIDE SEQUENCE [LARGE SCALE GENOMIC DNA]</scope>
    <source>
        <strain evidence="8">SPO-2</strain>
    </source>
</reference>
<keyword evidence="2 6" id="KW-0812">Transmembrane</keyword>
<sequence length="485" mass="53432">MTGNISQGDDNCSSEEDVPDLHPMLASNGINGYKIDLTDKCNPLPPHTLDLVSEISRKNSQKRQQNSTTGLSTLMNLLRSNLGVGLLSMPNAIQDAGYILGPIGILLMGMLACHCMTILVRCSHALCHHLGVSSLDYADIAELALSYKLGLKRSSILARYVINMFLIITQIGMCCTYFLFISENTARLIVMSGGPYFSTHTMILYFLPLVILLSFIRSLKGLSPFTTVANFCYLFGSVIIITFSIMTIINRGGLGEGATPFSSTGYTYALFFGNVIFAVEGIGVILPIENKIAKPQLFTPLLWLTIIIVTLLFTVVGVSGYIAIGSELKPVITLEFPLHITSPYQVVYPIAILYLVVGTLGSYVIQFYVPMDIIEPVLLKRVSRKYMKLFFQLLFRASVVLFTAVIPILIYNIKFLIDLIGACSGSFLAITIPALLEMIIFSGQRRYGLPFKVWIIKDIFIFTFGFVGAVFGTGLTIFKIVTTET</sequence>
<feature type="transmembrane region" description="Helical" evidence="6">
    <location>
        <begin position="300"/>
        <end position="326"/>
    </location>
</feature>
<protein>
    <submittedName>
        <fullName evidence="8">Proton-coupled amino acid transporter 1-like</fullName>
    </submittedName>
</protein>
<dbReference type="Pfam" id="PF01490">
    <property type="entry name" value="Aa_trans"/>
    <property type="match status" value="1"/>
</dbReference>
<dbReference type="Proteomes" id="UP001165289">
    <property type="component" value="Unassembled WGS sequence"/>
</dbReference>
<comment type="subcellular location">
    <subcellularLocation>
        <location evidence="1">Membrane</location>
        <topology evidence="1">Multi-pass membrane protein</topology>
    </subcellularLocation>
</comment>
<evidence type="ECO:0000256" key="5">
    <source>
        <dbReference type="SAM" id="MobiDB-lite"/>
    </source>
</evidence>
<name>A0AAV7JX02_9METZ</name>
<feature type="transmembrane region" description="Helical" evidence="6">
    <location>
        <begin position="459"/>
        <end position="481"/>
    </location>
</feature>
<feature type="transmembrane region" description="Helical" evidence="6">
    <location>
        <begin position="389"/>
        <end position="413"/>
    </location>
</feature>
<evidence type="ECO:0000256" key="2">
    <source>
        <dbReference type="ARBA" id="ARBA00022692"/>
    </source>
</evidence>
<organism evidence="8 9">
    <name type="scientific">Oopsacas minuta</name>
    <dbReference type="NCBI Taxonomy" id="111878"/>
    <lineage>
        <taxon>Eukaryota</taxon>
        <taxon>Metazoa</taxon>
        <taxon>Porifera</taxon>
        <taxon>Hexactinellida</taxon>
        <taxon>Hexasterophora</taxon>
        <taxon>Lyssacinosida</taxon>
        <taxon>Leucopsacidae</taxon>
        <taxon>Oopsacas</taxon>
    </lineage>
</organism>
<dbReference type="InterPro" id="IPR013057">
    <property type="entry name" value="AA_transpt_TM"/>
</dbReference>